<feature type="transmembrane region" description="Helical" evidence="8">
    <location>
        <begin position="398"/>
        <end position="423"/>
    </location>
</feature>
<feature type="transmembrane region" description="Helical" evidence="8">
    <location>
        <begin position="586"/>
        <end position="610"/>
    </location>
</feature>
<dbReference type="PANTHER" id="PTHR46154:SF2">
    <property type="entry name" value="SOLUTE SYMPORTER FAMILY TRANSPORTER (AFU_ORTHOLOGUE AFUA_6G03200)"/>
    <property type="match status" value="1"/>
</dbReference>
<sequence>MVEVAPILPQGAGYGVVVGIGGFFSILMIGITYFQNKYTRYSTKASEEFNTASRSVKPGLIACGVVSAWTWAATLLQSSTVAYEYGISGPFWYAGGATVQIFMFSVLAVKVKQNAPMCHTFLEIVYRRYGAATHIIFVCFALATNILVGSQLLLGGSAVVTSLTGMNVYAAVFLIPTGVCTYVVLGGLRATFLCDYSHTIIVMIIILYFMFNVYTTNDLIGSPSRMWELLQHASDLRPVEGNTAGSYLTLKSNGGLIFAVIQLCSGMGTVFLDQGYWQRAIASRPKTAVQGYILGGFAWFAVPFGFATTLGLAAVALTDNPRYPTYPDNMTDLQVSSGLAAAFGAETLLGKPGSIALLITLFMAVTSSSSSELIAVSSILTFDIYKTYIKPNARPDQLIFISHVMICVFGLVMAVFATIWNAIGISLGWLFLVMGLIIGGAVFPAAFTLTWKRQSKLAAIVGCLGGLAAGLIAWLVEAKVYYGELTVATTGANYPTLAGNMAGVLTGLILSVVISFIKPDNFDWAVTRSINVTTPTETPSPMMSEEEHAKQAEAGAAPLELPTIRDEDEEMLEDEKVIKDPKSLQGMFWTALVLSAVLSFVMDFLIPMPMFFTHYVFSKHFFLGWIIISFGWVFCSLLICGILPIVETRRFWRQLFGEMFMKAK</sequence>
<feature type="transmembrane region" description="Helical" evidence="8">
    <location>
        <begin position="129"/>
        <end position="148"/>
    </location>
</feature>
<accession>A0A9P4IGI4</accession>
<feature type="transmembrane region" description="Helical" evidence="8">
    <location>
        <begin position="168"/>
        <end position="188"/>
    </location>
</feature>
<feature type="transmembrane region" description="Helical" evidence="8">
    <location>
        <begin position="457"/>
        <end position="476"/>
    </location>
</feature>
<evidence type="ECO:0000313" key="10">
    <source>
        <dbReference type="Proteomes" id="UP000799772"/>
    </source>
</evidence>
<dbReference type="Proteomes" id="UP000799772">
    <property type="component" value="Unassembled WGS sequence"/>
</dbReference>
<feature type="transmembrane region" description="Helical" evidence="8">
    <location>
        <begin position="622"/>
        <end position="646"/>
    </location>
</feature>
<dbReference type="OrthoDB" id="6132759at2759"/>
<dbReference type="FunFam" id="1.20.1730.10:FF:000006">
    <property type="entry name" value="Urea active transporter"/>
    <property type="match status" value="1"/>
</dbReference>
<keyword evidence="10" id="KW-1185">Reference proteome</keyword>
<feature type="transmembrane region" description="Helical" evidence="8">
    <location>
        <begin position="355"/>
        <end position="377"/>
    </location>
</feature>
<dbReference type="InterPro" id="IPR001734">
    <property type="entry name" value="Na/solute_symporter"/>
</dbReference>
<dbReference type="Pfam" id="PF00474">
    <property type="entry name" value="SSF"/>
    <property type="match status" value="1"/>
</dbReference>
<comment type="similarity">
    <text evidence="2 7">Belongs to the sodium:solute symporter (SSF) (TC 2.A.21) family.</text>
</comment>
<evidence type="ECO:0000256" key="3">
    <source>
        <dbReference type="ARBA" id="ARBA00022448"/>
    </source>
</evidence>
<protein>
    <submittedName>
        <fullName evidence="9">SSS family solute:Na+ symporter</fullName>
    </submittedName>
</protein>
<dbReference type="InterPro" id="IPR031155">
    <property type="entry name" value="DUR"/>
</dbReference>
<proteinExistence type="inferred from homology"/>
<feature type="transmembrane region" description="Helical" evidence="8">
    <location>
        <begin position="91"/>
        <end position="109"/>
    </location>
</feature>
<evidence type="ECO:0000256" key="7">
    <source>
        <dbReference type="RuleBase" id="RU362091"/>
    </source>
</evidence>
<keyword evidence="4 8" id="KW-0812">Transmembrane</keyword>
<feature type="transmembrane region" description="Helical" evidence="8">
    <location>
        <begin position="255"/>
        <end position="272"/>
    </location>
</feature>
<evidence type="ECO:0000256" key="6">
    <source>
        <dbReference type="ARBA" id="ARBA00023136"/>
    </source>
</evidence>
<dbReference type="NCBIfam" id="TIGR00813">
    <property type="entry name" value="sss"/>
    <property type="match status" value="1"/>
</dbReference>
<feature type="transmembrane region" description="Helical" evidence="8">
    <location>
        <begin position="292"/>
        <end position="317"/>
    </location>
</feature>
<dbReference type="AlphaFoldDB" id="A0A9P4IGI4"/>
<feature type="transmembrane region" description="Helical" evidence="8">
    <location>
        <begin position="55"/>
        <end position="71"/>
    </location>
</feature>
<evidence type="ECO:0000256" key="8">
    <source>
        <dbReference type="SAM" id="Phobius"/>
    </source>
</evidence>
<feature type="transmembrane region" description="Helical" evidence="8">
    <location>
        <begin position="496"/>
        <end position="517"/>
    </location>
</feature>
<evidence type="ECO:0000256" key="5">
    <source>
        <dbReference type="ARBA" id="ARBA00022989"/>
    </source>
</evidence>
<keyword evidence="5 8" id="KW-1133">Transmembrane helix</keyword>
<feature type="transmembrane region" description="Helical" evidence="8">
    <location>
        <begin position="429"/>
        <end position="450"/>
    </location>
</feature>
<comment type="caution">
    <text evidence="9">The sequence shown here is derived from an EMBL/GenBank/DDBJ whole genome shotgun (WGS) entry which is preliminary data.</text>
</comment>
<reference evidence="9" key="1">
    <citation type="journal article" date="2020" name="Stud. Mycol.">
        <title>101 Dothideomycetes genomes: a test case for predicting lifestyles and emergence of pathogens.</title>
        <authorList>
            <person name="Haridas S."/>
            <person name="Albert R."/>
            <person name="Binder M."/>
            <person name="Bloem J."/>
            <person name="Labutti K."/>
            <person name="Salamov A."/>
            <person name="Andreopoulos B."/>
            <person name="Baker S."/>
            <person name="Barry K."/>
            <person name="Bills G."/>
            <person name="Bluhm B."/>
            <person name="Cannon C."/>
            <person name="Castanera R."/>
            <person name="Culley D."/>
            <person name="Daum C."/>
            <person name="Ezra D."/>
            <person name="Gonzalez J."/>
            <person name="Henrissat B."/>
            <person name="Kuo A."/>
            <person name="Liang C."/>
            <person name="Lipzen A."/>
            <person name="Lutzoni F."/>
            <person name="Magnuson J."/>
            <person name="Mondo S."/>
            <person name="Nolan M."/>
            <person name="Ohm R."/>
            <person name="Pangilinan J."/>
            <person name="Park H.-J."/>
            <person name="Ramirez L."/>
            <person name="Alfaro M."/>
            <person name="Sun H."/>
            <person name="Tritt A."/>
            <person name="Yoshinaga Y."/>
            <person name="Zwiers L.-H."/>
            <person name="Turgeon B."/>
            <person name="Goodwin S."/>
            <person name="Spatafora J."/>
            <person name="Crous P."/>
            <person name="Grigoriev I."/>
        </authorList>
    </citation>
    <scope>NUCLEOTIDE SEQUENCE</scope>
    <source>
        <strain evidence="9">CBS 133067</strain>
    </source>
</reference>
<gene>
    <name evidence="9" type="ORF">NA57DRAFT_39098</name>
</gene>
<feature type="transmembrane region" description="Helical" evidence="8">
    <location>
        <begin position="200"/>
        <end position="217"/>
    </location>
</feature>
<keyword evidence="6 8" id="KW-0472">Membrane</keyword>
<feature type="transmembrane region" description="Helical" evidence="8">
    <location>
        <begin position="12"/>
        <end position="34"/>
    </location>
</feature>
<dbReference type="GO" id="GO:0015606">
    <property type="term" value="F:spermidine transmembrane transporter activity"/>
    <property type="evidence" value="ECO:0007669"/>
    <property type="project" value="UniProtKB-ARBA"/>
</dbReference>
<evidence type="ECO:0000313" key="9">
    <source>
        <dbReference type="EMBL" id="KAF2098865.1"/>
    </source>
</evidence>
<organism evidence="9 10">
    <name type="scientific">Rhizodiscina lignyota</name>
    <dbReference type="NCBI Taxonomy" id="1504668"/>
    <lineage>
        <taxon>Eukaryota</taxon>
        <taxon>Fungi</taxon>
        <taxon>Dikarya</taxon>
        <taxon>Ascomycota</taxon>
        <taxon>Pezizomycotina</taxon>
        <taxon>Dothideomycetes</taxon>
        <taxon>Pleosporomycetidae</taxon>
        <taxon>Aulographales</taxon>
        <taxon>Rhizodiscinaceae</taxon>
        <taxon>Rhizodiscina</taxon>
    </lineage>
</organism>
<evidence type="ECO:0000256" key="4">
    <source>
        <dbReference type="ARBA" id="ARBA00022692"/>
    </source>
</evidence>
<dbReference type="Gene3D" id="1.20.1730.10">
    <property type="entry name" value="Sodium/glucose cotransporter"/>
    <property type="match status" value="1"/>
</dbReference>
<dbReference type="InterPro" id="IPR038377">
    <property type="entry name" value="Na/Glc_symporter_sf"/>
</dbReference>
<dbReference type="PANTHER" id="PTHR46154">
    <property type="match status" value="1"/>
</dbReference>
<dbReference type="PROSITE" id="PS50283">
    <property type="entry name" value="NA_SOLUT_SYMP_3"/>
    <property type="match status" value="1"/>
</dbReference>
<keyword evidence="3" id="KW-0813">Transport</keyword>
<dbReference type="CDD" id="cd11476">
    <property type="entry name" value="SLC5sbd_DUR3"/>
    <property type="match status" value="1"/>
</dbReference>
<comment type="subcellular location">
    <subcellularLocation>
        <location evidence="1">Membrane</location>
        <topology evidence="1">Multi-pass membrane protein</topology>
    </subcellularLocation>
</comment>
<name>A0A9P4IGI4_9PEZI</name>
<dbReference type="GO" id="GO:0015204">
    <property type="term" value="F:urea transmembrane transporter activity"/>
    <property type="evidence" value="ECO:0007669"/>
    <property type="project" value="InterPro"/>
</dbReference>
<dbReference type="EMBL" id="ML978126">
    <property type="protein sequence ID" value="KAF2098865.1"/>
    <property type="molecule type" value="Genomic_DNA"/>
</dbReference>
<evidence type="ECO:0000256" key="2">
    <source>
        <dbReference type="ARBA" id="ARBA00006434"/>
    </source>
</evidence>
<dbReference type="GO" id="GO:0005886">
    <property type="term" value="C:plasma membrane"/>
    <property type="evidence" value="ECO:0007669"/>
    <property type="project" value="TreeGrafter"/>
</dbReference>
<evidence type="ECO:0000256" key="1">
    <source>
        <dbReference type="ARBA" id="ARBA00004141"/>
    </source>
</evidence>